<organism evidence="2 3">
    <name type="scientific">Pararge aegeria aegeria</name>
    <dbReference type="NCBI Taxonomy" id="348720"/>
    <lineage>
        <taxon>Eukaryota</taxon>
        <taxon>Metazoa</taxon>
        <taxon>Ecdysozoa</taxon>
        <taxon>Arthropoda</taxon>
        <taxon>Hexapoda</taxon>
        <taxon>Insecta</taxon>
        <taxon>Pterygota</taxon>
        <taxon>Neoptera</taxon>
        <taxon>Endopterygota</taxon>
        <taxon>Lepidoptera</taxon>
        <taxon>Glossata</taxon>
        <taxon>Ditrysia</taxon>
        <taxon>Papilionoidea</taxon>
        <taxon>Nymphalidae</taxon>
        <taxon>Satyrinae</taxon>
        <taxon>Satyrini</taxon>
        <taxon>Parargina</taxon>
        <taxon>Pararge</taxon>
    </lineage>
</organism>
<accession>A0A8S4RX32</accession>
<gene>
    <name evidence="2" type="primary">jg16298</name>
    <name evidence="2" type="ORF">PAEG_LOCUS18142</name>
</gene>
<evidence type="ECO:0000313" key="2">
    <source>
        <dbReference type="EMBL" id="CAH2241731.1"/>
    </source>
</evidence>
<reference evidence="2" key="1">
    <citation type="submission" date="2022-03" db="EMBL/GenBank/DDBJ databases">
        <authorList>
            <person name="Lindestad O."/>
        </authorList>
    </citation>
    <scope>NUCLEOTIDE SEQUENCE</scope>
</reference>
<protein>
    <submittedName>
        <fullName evidence="2">Jg16298 protein</fullName>
    </submittedName>
</protein>
<name>A0A8S4RX32_9NEOP</name>
<keyword evidence="3" id="KW-1185">Reference proteome</keyword>
<dbReference type="EMBL" id="CAKXAJ010025589">
    <property type="protein sequence ID" value="CAH2241731.1"/>
    <property type="molecule type" value="Genomic_DNA"/>
</dbReference>
<comment type="caution">
    <text evidence="2">The sequence shown here is derived from an EMBL/GenBank/DDBJ whole genome shotgun (WGS) entry which is preliminary data.</text>
</comment>
<proteinExistence type="predicted"/>
<dbReference type="Proteomes" id="UP000838756">
    <property type="component" value="Unassembled WGS sequence"/>
</dbReference>
<evidence type="ECO:0000256" key="1">
    <source>
        <dbReference type="SAM" id="MobiDB-lite"/>
    </source>
</evidence>
<dbReference type="AlphaFoldDB" id="A0A8S4RX32"/>
<sequence length="84" mass="9328">MGLCKVKGTVHCERCNANTCSASRLPRVTLRRGEAAGACAPHPRPRAPRTSLPRDVTPGPRPRQRRRLIAIVRELLRLVSFTFA</sequence>
<evidence type="ECO:0000313" key="3">
    <source>
        <dbReference type="Proteomes" id="UP000838756"/>
    </source>
</evidence>
<feature type="region of interest" description="Disordered" evidence="1">
    <location>
        <begin position="34"/>
        <end position="63"/>
    </location>
</feature>